<keyword evidence="4" id="KW-1185">Reference proteome</keyword>
<reference evidence="3" key="2">
    <citation type="submission" date="2014-03" db="EMBL/GenBank/DDBJ databases">
        <title>Candidatus Competibacter-lineage genomes retrieved from metagenomes reveal functional metabolic diversity.</title>
        <authorList>
            <person name="McIlroy S.J."/>
            <person name="Albertsen M."/>
            <person name="Andresen E.K."/>
            <person name="Saunders A.M."/>
            <person name="Kristiansen R."/>
            <person name="Stokholm-Bjerregaard M."/>
            <person name="Nielsen K.L."/>
            <person name="Nielsen P.H."/>
        </authorList>
    </citation>
    <scope>NUCLEOTIDE SEQUENCE</scope>
    <source>
        <strain evidence="3">Run_A_D11</strain>
    </source>
</reference>
<evidence type="ECO:0000259" key="2">
    <source>
        <dbReference type="Pfam" id="PF02371"/>
    </source>
</evidence>
<protein>
    <submittedName>
        <fullName evidence="3">Transposase</fullName>
    </submittedName>
</protein>
<dbReference type="Pfam" id="PF02371">
    <property type="entry name" value="Transposase_20"/>
    <property type="match status" value="1"/>
</dbReference>
<sequence>MQENRERLEECWIGIDVAKAHLDVATWPESERLRVARDTAGLEVLIDWLRPRSPALIVLEATGGLEIPVVTALVEAGLAVAVINPRQARDFAKATGRLAKTDALDAAVLAHFGAAIRPEPRPWKDAQAQELMALIQRRRQVVEMLTAEKNRRVSAHPRVKPDIDATIAWLTQRLQDHDDDLKRGLRESPLWREADDLLQGVPGIGPVTSATLLAALPELGALNRRQISALVGVCPFNRDSGQGRGKRMIFGGRAGVRAVLYMATVAASRCNPIIKVFYQRLRVVGKPPKVALTACMRKLLTILNAILKTNSPWQPPAECRP</sequence>
<organism evidence="3 4">
    <name type="scientific">Candidatus Competibacter denitrificans Run_A_D11</name>
    <dbReference type="NCBI Taxonomy" id="1400863"/>
    <lineage>
        <taxon>Bacteria</taxon>
        <taxon>Pseudomonadati</taxon>
        <taxon>Pseudomonadota</taxon>
        <taxon>Gammaproteobacteria</taxon>
        <taxon>Candidatus Competibacteraceae</taxon>
        <taxon>Candidatus Competibacter</taxon>
    </lineage>
</organism>
<evidence type="ECO:0000313" key="3">
    <source>
        <dbReference type="EMBL" id="CDI03906.1"/>
    </source>
</evidence>
<dbReference type="RefSeq" id="WP_048675276.1">
    <property type="nucleotide sequence ID" value="NZ_CBTJ020000081.1"/>
</dbReference>
<dbReference type="OrthoDB" id="9795150at2"/>
<dbReference type="AlphaFoldDB" id="W6M7G2"/>
<dbReference type="EMBL" id="CBTJ020000081">
    <property type="protein sequence ID" value="CDI03906.1"/>
    <property type="molecule type" value="Genomic_DNA"/>
</dbReference>
<dbReference type="InterPro" id="IPR003346">
    <property type="entry name" value="Transposase_20"/>
</dbReference>
<dbReference type="GO" id="GO:0003677">
    <property type="term" value="F:DNA binding"/>
    <property type="evidence" value="ECO:0007669"/>
    <property type="project" value="InterPro"/>
</dbReference>
<accession>W6M7G2</accession>
<evidence type="ECO:0000313" key="4">
    <source>
        <dbReference type="Proteomes" id="UP000035760"/>
    </source>
</evidence>
<feature type="domain" description="Transposase IS116/IS110/IS902 C-terminal" evidence="2">
    <location>
        <begin position="196"/>
        <end position="279"/>
    </location>
</feature>
<reference evidence="3" key="1">
    <citation type="submission" date="2013-07" db="EMBL/GenBank/DDBJ databases">
        <authorList>
            <person name="McIlroy S."/>
        </authorList>
    </citation>
    <scope>NUCLEOTIDE SEQUENCE [LARGE SCALE GENOMIC DNA]</scope>
    <source>
        <strain evidence="3">Run_A_D11</strain>
    </source>
</reference>
<comment type="caution">
    <text evidence="3">The sequence shown here is derived from an EMBL/GenBank/DDBJ whole genome shotgun (WGS) entry which is preliminary data.</text>
</comment>
<evidence type="ECO:0000259" key="1">
    <source>
        <dbReference type="Pfam" id="PF01548"/>
    </source>
</evidence>
<dbReference type="Pfam" id="PF01548">
    <property type="entry name" value="DEDD_Tnp_IS110"/>
    <property type="match status" value="1"/>
</dbReference>
<name>W6M7G2_9GAMM</name>
<dbReference type="PANTHER" id="PTHR33055">
    <property type="entry name" value="TRANSPOSASE FOR INSERTION SEQUENCE ELEMENT IS1111A"/>
    <property type="match status" value="1"/>
</dbReference>
<dbReference type="PANTHER" id="PTHR33055:SF13">
    <property type="entry name" value="TRANSPOSASE"/>
    <property type="match status" value="1"/>
</dbReference>
<dbReference type="InterPro" id="IPR002525">
    <property type="entry name" value="Transp_IS110-like_N"/>
</dbReference>
<feature type="domain" description="Transposase IS110-like N-terminal" evidence="1">
    <location>
        <begin position="13"/>
        <end position="151"/>
    </location>
</feature>
<dbReference type="Proteomes" id="UP000035760">
    <property type="component" value="Unassembled WGS sequence"/>
</dbReference>
<dbReference type="GO" id="GO:0006313">
    <property type="term" value="P:DNA transposition"/>
    <property type="evidence" value="ECO:0007669"/>
    <property type="project" value="InterPro"/>
</dbReference>
<dbReference type="GO" id="GO:0004803">
    <property type="term" value="F:transposase activity"/>
    <property type="evidence" value="ECO:0007669"/>
    <property type="project" value="InterPro"/>
</dbReference>
<dbReference type="InterPro" id="IPR047650">
    <property type="entry name" value="Transpos_IS110"/>
</dbReference>
<gene>
    <name evidence="3" type="ORF">BN873_700001</name>
</gene>
<dbReference type="NCBIfam" id="NF033542">
    <property type="entry name" value="transpos_IS110"/>
    <property type="match status" value="1"/>
</dbReference>
<proteinExistence type="predicted"/>